<dbReference type="EMBL" id="JAUDFV010000154">
    <property type="protein sequence ID" value="KAL2716065.1"/>
    <property type="molecule type" value="Genomic_DNA"/>
</dbReference>
<proteinExistence type="predicted"/>
<evidence type="ECO:0000313" key="2">
    <source>
        <dbReference type="Proteomes" id="UP001607302"/>
    </source>
</evidence>
<protein>
    <submittedName>
        <fullName evidence="1">Uncharacterized protein</fullName>
    </submittedName>
</protein>
<comment type="caution">
    <text evidence="1">The sequence shown here is derived from an EMBL/GenBank/DDBJ whole genome shotgun (WGS) entry which is preliminary data.</text>
</comment>
<evidence type="ECO:0000313" key="1">
    <source>
        <dbReference type="EMBL" id="KAL2716065.1"/>
    </source>
</evidence>
<accession>A0ABD2A8F0</accession>
<name>A0ABD2A8F0_VESSQ</name>
<dbReference type="AlphaFoldDB" id="A0ABD2A8F0"/>
<organism evidence="1 2">
    <name type="scientific">Vespula squamosa</name>
    <name type="common">Southern yellow jacket</name>
    <name type="synonym">Wasp</name>
    <dbReference type="NCBI Taxonomy" id="30214"/>
    <lineage>
        <taxon>Eukaryota</taxon>
        <taxon>Metazoa</taxon>
        <taxon>Ecdysozoa</taxon>
        <taxon>Arthropoda</taxon>
        <taxon>Hexapoda</taxon>
        <taxon>Insecta</taxon>
        <taxon>Pterygota</taxon>
        <taxon>Neoptera</taxon>
        <taxon>Endopterygota</taxon>
        <taxon>Hymenoptera</taxon>
        <taxon>Apocrita</taxon>
        <taxon>Aculeata</taxon>
        <taxon>Vespoidea</taxon>
        <taxon>Vespidae</taxon>
        <taxon>Vespinae</taxon>
        <taxon>Vespula</taxon>
    </lineage>
</organism>
<sequence>MINQSYNYCEIHILLVKVGNNNLSMNTSYIIPMDHSTLYSFQQIYLQICNDIQYLTPIINCIFDWSYMICCSI</sequence>
<dbReference type="Proteomes" id="UP001607302">
    <property type="component" value="Unassembled WGS sequence"/>
</dbReference>
<gene>
    <name evidence="1" type="ORF">V1478_013741</name>
</gene>
<keyword evidence="2" id="KW-1185">Reference proteome</keyword>
<reference evidence="1 2" key="1">
    <citation type="journal article" date="2024" name="Ann. Entomol. Soc. Am.">
        <title>Genomic analyses of the southern and eastern yellowjacket wasps (Hymenoptera: Vespidae) reveal evolutionary signatures of social life.</title>
        <authorList>
            <person name="Catto M.A."/>
            <person name="Caine P.B."/>
            <person name="Orr S.E."/>
            <person name="Hunt B.G."/>
            <person name="Goodisman M.A.D."/>
        </authorList>
    </citation>
    <scope>NUCLEOTIDE SEQUENCE [LARGE SCALE GENOMIC DNA]</scope>
    <source>
        <strain evidence="1">233</strain>
        <tissue evidence="1">Head and thorax</tissue>
    </source>
</reference>